<comment type="pathway">
    <text evidence="8">Purine metabolism; IMP biosynthesis via de novo pathway; 5-amino-1-(5-phospho-D-ribosyl)imidazole from N(2)-formyl-N(1)-(5-phospho-D-ribosyl)glycinamide: step 1/2.</text>
</comment>
<dbReference type="EC" id="6.3.5.3" evidence="8"/>
<evidence type="ECO:0000256" key="1">
    <source>
        <dbReference type="ARBA" id="ARBA00022490"/>
    </source>
</evidence>
<dbReference type="PROSITE" id="PS51273">
    <property type="entry name" value="GATASE_TYPE_1"/>
    <property type="match status" value="1"/>
</dbReference>
<dbReference type="GO" id="GO:0004359">
    <property type="term" value="F:glutaminase activity"/>
    <property type="evidence" value="ECO:0007669"/>
    <property type="project" value="UniProtKB-EC"/>
</dbReference>
<comment type="catalytic activity">
    <reaction evidence="8">
        <text>N(2)-formyl-N(1)-(5-phospho-beta-D-ribosyl)glycinamide + L-glutamine + ATP + H2O = 2-formamido-N(1)-(5-O-phospho-beta-D-ribosyl)acetamidine + L-glutamate + ADP + phosphate + H(+)</text>
        <dbReference type="Rhea" id="RHEA:17129"/>
        <dbReference type="ChEBI" id="CHEBI:15377"/>
        <dbReference type="ChEBI" id="CHEBI:15378"/>
        <dbReference type="ChEBI" id="CHEBI:29985"/>
        <dbReference type="ChEBI" id="CHEBI:30616"/>
        <dbReference type="ChEBI" id="CHEBI:43474"/>
        <dbReference type="ChEBI" id="CHEBI:58359"/>
        <dbReference type="ChEBI" id="CHEBI:147286"/>
        <dbReference type="ChEBI" id="CHEBI:147287"/>
        <dbReference type="ChEBI" id="CHEBI:456216"/>
        <dbReference type="EC" id="6.3.5.3"/>
    </reaction>
</comment>
<evidence type="ECO:0000256" key="4">
    <source>
        <dbReference type="ARBA" id="ARBA00022755"/>
    </source>
</evidence>
<dbReference type="InterPro" id="IPR010075">
    <property type="entry name" value="PRibForGlyAmidine_synth_PurQ"/>
</dbReference>
<evidence type="ECO:0000313" key="10">
    <source>
        <dbReference type="Proteomes" id="UP000594464"/>
    </source>
</evidence>
<evidence type="ECO:0000256" key="5">
    <source>
        <dbReference type="ARBA" id="ARBA00022801"/>
    </source>
</evidence>
<keyword evidence="4 8" id="KW-0658">Purine biosynthesis</keyword>
<dbReference type="SUPFAM" id="SSF52317">
    <property type="entry name" value="Class I glutamine amidotransferase-like"/>
    <property type="match status" value="1"/>
</dbReference>
<dbReference type="CDD" id="cd01740">
    <property type="entry name" value="GATase1_FGAR_AT"/>
    <property type="match status" value="1"/>
</dbReference>
<dbReference type="EMBL" id="CP048620">
    <property type="protein sequence ID" value="QPJ64762.1"/>
    <property type="molecule type" value="Genomic_DNA"/>
</dbReference>
<keyword evidence="3 8" id="KW-0547">Nucleotide-binding</keyword>
<feature type="active site" evidence="8">
    <location>
        <position position="206"/>
    </location>
</feature>
<dbReference type="HAMAP" id="MF_00421">
    <property type="entry name" value="PurQ"/>
    <property type="match status" value="1"/>
</dbReference>
<dbReference type="GO" id="GO:0005524">
    <property type="term" value="F:ATP binding"/>
    <property type="evidence" value="ECO:0007669"/>
    <property type="project" value="UniProtKB-KW"/>
</dbReference>
<dbReference type="NCBIfam" id="TIGR01737">
    <property type="entry name" value="FGAM_synth_I"/>
    <property type="match status" value="1"/>
</dbReference>
<dbReference type="PANTHER" id="PTHR47552:SF1">
    <property type="entry name" value="PHOSPHORIBOSYLFORMYLGLYCINAMIDINE SYNTHASE SUBUNIT PURQ"/>
    <property type="match status" value="1"/>
</dbReference>
<name>A0A7T0C1P6_9BACT</name>
<gene>
    <name evidence="8 9" type="primary">purQ</name>
    <name evidence="9" type="ORF">G3M78_04910</name>
</gene>
<dbReference type="PANTHER" id="PTHR47552">
    <property type="entry name" value="PHOSPHORIBOSYLFORMYLGLYCINAMIDINE SYNTHASE SUBUNIT PURQ"/>
    <property type="match status" value="1"/>
</dbReference>
<comment type="subunit">
    <text evidence="8">Part of the FGAM synthase complex composed of 1 PurL, 1 PurQ and 2 PurS subunits.</text>
</comment>
<dbReference type="NCBIfam" id="NF002957">
    <property type="entry name" value="PRK03619.1"/>
    <property type="match status" value="1"/>
</dbReference>
<comment type="function">
    <text evidence="8">Part of the phosphoribosylformylglycinamidine synthase complex involved in the purines biosynthetic pathway. Catalyzes the ATP-dependent conversion of formylglycinamide ribonucleotide (FGAR) and glutamine to yield formylglycinamidine ribonucleotide (FGAM) and glutamate. The FGAM synthase complex is composed of three subunits. PurQ produces an ammonia molecule by converting glutamine to glutamate. PurL transfers the ammonia molecule to FGAR to form FGAM in an ATP-dependent manner. PurS interacts with PurQ and PurL and is thought to assist in the transfer of the ammonia molecule from PurQ to PurL.</text>
</comment>
<keyword evidence="2 8" id="KW-0436">Ligase</keyword>
<feature type="active site" evidence="8">
    <location>
        <position position="204"/>
    </location>
</feature>
<dbReference type="Pfam" id="PF13507">
    <property type="entry name" value="GATase_5"/>
    <property type="match status" value="1"/>
</dbReference>
<comment type="catalytic activity">
    <reaction evidence="8">
        <text>L-glutamine + H2O = L-glutamate + NH4(+)</text>
        <dbReference type="Rhea" id="RHEA:15889"/>
        <dbReference type="ChEBI" id="CHEBI:15377"/>
        <dbReference type="ChEBI" id="CHEBI:28938"/>
        <dbReference type="ChEBI" id="CHEBI:29985"/>
        <dbReference type="ChEBI" id="CHEBI:58359"/>
        <dbReference type="EC" id="3.5.1.2"/>
    </reaction>
</comment>
<accession>A0A7T0C1P6</accession>
<protein>
    <recommendedName>
        <fullName evidence="8">Phosphoribosylformylglycinamidine synthase subunit PurQ</fullName>
        <shortName evidence="8">FGAM synthase</shortName>
        <ecNumber evidence="8">6.3.5.3</ecNumber>
    </recommendedName>
    <alternativeName>
        <fullName evidence="8">Formylglycinamide ribonucleotide amidotransferase subunit I</fullName>
        <shortName evidence="8">FGAR amidotransferase I</shortName>
        <shortName evidence="8">FGAR-AT I</shortName>
    </alternativeName>
    <alternativeName>
        <fullName evidence="8">Glutaminase PurQ</fullName>
        <ecNumber evidence="8">3.5.1.2</ecNumber>
    </alternativeName>
    <alternativeName>
        <fullName evidence="8">Phosphoribosylformylglycinamidine synthase subunit I</fullName>
    </alternativeName>
</protein>
<keyword evidence="7 8" id="KW-0315">Glutamine amidotransferase</keyword>
<evidence type="ECO:0000313" key="9">
    <source>
        <dbReference type="EMBL" id="QPJ64762.1"/>
    </source>
</evidence>
<comment type="subcellular location">
    <subcellularLocation>
        <location evidence="8">Cytoplasm</location>
    </subcellularLocation>
</comment>
<evidence type="ECO:0000256" key="8">
    <source>
        <dbReference type="HAMAP-Rule" id="MF_00421"/>
    </source>
</evidence>
<keyword evidence="5 8" id="KW-0378">Hydrolase</keyword>
<dbReference type="UniPathway" id="UPA00074">
    <property type="reaction ID" value="UER00128"/>
</dbReference>
<proteinExistence type="inferred from homology"/>
<evidence type="ECO:0000256" key="3">
    <source>
        <dbReference type="ARBA" id="ARBA00022741"/>
    </source>
</evidence>
<reference evidence="10" key="1">
    <citation type="submission" date="2020-02" db="EMBL/GenBank/DDBJ databases">
        <title>Genomic and physiological characterization of two novel Nitrospinaceae genera.</title>
        <authorList>
            <person name="Mueller A.J."/>
            <person name="Jung M.-Y."/>
            <person name="Strachan C.R."/>
            <person name="Herbold C.W."/>
            <person name="Kirkegaard R.H."/>
            <person name="Daims H."/>
        </authorList>
    </citation>
    <scope>NUCLEOTIDE SEQUENCE [LARGE SCALE GENOMIC DNA]</scope>
</reference>
<dbReference type="KEGG" id="nva:G3M78_04910"/>
<dbReference type="AlphaFoldDB" id="A0A7T0C1P6"/>
<organism evidence="9 10">
    <name type="scientific">Candidatus Nitrohelix vancouverensis</name>
    <dbReference type="NCBI Taxonomy" id="2705534"/>
    <lineage>
        <taxon>Bacteria</taxon>
        <taxon>Pseudomonadati</taxon>
        <taxon>Nitrospinota/Tectimicrobiota group</taxon>
        <taxon>Nitrospinota</taxon>
        <taxon>Nitrospinia</taxon>
        <taxon>Nitrospinales</taxon>
        <taxon>Nitrospinaceae</taxon>
        <taxon>Candidatus Nitrohelix</taxon>
    </lineage>
</organism>
<sequence length="230" mass="25087">MKCGVIVFPGSNCDRDCFHILSDVMKLDAEWVWHKDEEPLDRFDFIVLPGGFSYGDYLRAGAIAKYSPVMKSLCRYAESGGAVLGICNGFQILVEAGLLPGALLHNQSQKFICKNVPLRVESSDTPFTRGAATGDVLTIPIAHHQGCYYADPETLADLEANQRVIFRYCGPNGEVDEAHNPNGSSNNIAGICNAQRNVVGMMPHPERCADPAQNDGDGKIIFQSILNVLQ</sequence>
<keyword evidence="1 8" id="KW-0963">Cytoplasm</keyword>
<dbReference type="GO" id="GO:0005737">
    <property type="term" value="C:cytoplasm"/>
    <property type="evidence" value="ECO:0007669"/>
    <property type="project" value="UniProtKB-SubCell"/>
</dbReference>
<dbReference type="PIRSF" id="PIRSF001586">
    <property type="entry name" value="FGAM_synth_I"/>
    <property type="match status" value="1"/>
</dbReference>
<dbReference type="EC" id="3.5.1.2" evidence="8"/>
<dbReference type="GO" id="GO:0006189">
    <property type="term" value="P:'de novo' IMP biosynthetic process"/>
    <property type="evidence" value="ECO:0007669"/>
    <property type="project" value="UniProtKB-UniRule"/>
</dbReference>
<evidence type="ECO:0000256" key="7">
    <source>
        <dbReference type="ARBA" id="ARBA00022962"/>
    </source>
</evidence>
<dbReference type="GO" id="GO:0004642">
    <property type="term" value="F:phosphoribosylformylglycinamidine synthase activity"/>
    <property type="evidence" value="ECO:0007669"/>
    <property type="project" value="UniProtKB-UniRule"/>
</dbReference>
<dbReference type="SMART" id="SM01211">
    <property type="entry name" value="GATase_5"/>
    <property type="match status" value="1"/>
</dbReference>
<keyword evidence="6 8" id="KW-0067">ATP-binding</keyword>
<evidence type="ECO:0000256" key="2">
    <source>
        <dbReference type="ARBA" id="ARBA00022598"/>
    </source>
</evidence>
<evidence type="ECO:0000256" key="6">
    <source>
        <dbReference type="ARBA" id="ARBA00022840"/>
    </source>
</evidence>
<dbReference type="Proteomes" id="UP000594464">
    <property type="component" value="Chromosome"/>
</dbReference>
<dbReference type="InterPro" id="IPR029062">
    <property type="entry name" value="Class_I_gatase-like"/>
</dbReference>
<feature type="active site" description="Nucleophile" evidence="8">
    <location>
        <position position="87"/>
    </location>
</feature>
<dbReference type="Gene3D" id="3.40.50.880">
    <property type="match status" value="1"/>
</dbReference>